<dbReference type="OrthoDB" id="4777165at2759"/>
<organism evidence="2 3">
    <name type="scientific">Aplosporella prunicola CBS 121167</name>
    <dbReference type="NCBI Taxonomy" id="1176127"/>
    <lineage>
        <taxon>Eukaryota</taxon>
        <taxon>Fungi</taxon>
        <taxon>Dikarya</taxon>
        <taxon>Ascomycota</taxon>
        <taxon>Pezizomycotina</taxon>
        <taxon>Dothideomycetes</taxon>
        <taxon>Dothideomycetes incertae sedis</taxon>
        <taxon>Botryosphaeriales</taxon>
        <taxon>Aplosporellaceae</taxon>
        <taxon>Aplosporella</taxon>
    </lineage>
</organism>
<sequence length="159" mass="17908">MPPGSVGSAFESGLRVSGRVIKKKKKKKIRSSLWAKIEKRKRKKDASAANRTRGPSMATMDFTTKPLMLVDCESNSIKFVTDAPLAYLTYQTSQIDLTTAHSAPRSTHQQLEIPTRPPGRTTTYSQPIHPFQIPRYIHTYIHIHSNNINLISLALSIHR</sequence>
<evidence type="ECO:0000313" key="3">
    <source>
        <dbReference type="Proteomes" id="UP000799438"/>
    </source>
</evidence>
<proteinExistence type="predicted"/>
<dbReference type="Proteomes" id="UP000799438">
    <property type="component" value="Unassembled WGS sequence"/>
</dbReference>
<protein>
    <submittedName>
        <fullName evidence="2">Uncharacterized protein</fullName>
    </submittedName>
</protein>
<feature type="compositionally biased region" description="Polar residues" evidence="1">
    <location>
        <begin position="101"/>
        <end position="112"/>
    </location>
</feature>
<dbReference type="RefSeq" id="XP_033402620.1">
    <property type="nucleotide sequence ID" value="XM_033547064.1"/>
</dbReference>
<dbReference type="AlphaFoldDB" id="A0A6A6BS36"/>
<feature type="compositionally biased region" description="Basic residues" evidence="1">
    <location>
        <begin position="21"/>
        <end position="30"/>
    </location>
</feature>
<evidence type="ECO:0000313" key="2">
    <source>
        <dbReference type="EMBL" id="KAF2146912.1"/>
    </source>
</evidence>
<accession>A0A6A6BS36</accession>
<feature type="region of interest" description="Disordered" evidence="1">
    <location>
        <begin position="21"/>
        <end position="58"/>
    </location>
</feature>
<dbReference type="GeneID" id="54304571"/>
<name>A0A6A6BS36_9PEZI</name>
<evidence type="ECO:0000256" key="1">
    <source>
        <dbReference type="SAM" id="MobiDB-lite"/>
    </source>
</evidence>
<keyword evidence="3" id="KW-1185">Reference proteome</keyword>
<gene>
    <name evidence="2" type="ORF">K452DRAFT_72629</name>
</gene>
<dbReference type="EMBL" id="ML995475">
    <property type="protein sequence ID" value="KAF2146912.1"/>
    <property type="molecule type" value="Genomic_DNA"/>
</dbReference>
<feature type="region of interest" description="Disordered" evidence="1">
    <location>
        <begin position="101"/>
        <end position="122"/>
    </location>
</feature>
<reference evidence="2" key="1">
    <citation type="journal article" date="2020" name="Stud. Mycol.">
        <title>101 Dothideomycetes genomes: a test case for predicting lifestyles and emergence of pathogens.</title>
        <authorList>
            <person name="Haridas S."/>
            <person name="Albert R."/>
            <person name="Binder M."/>
            <person name="Bloem J."/>
            <person name="Labutti K."/>
            <person name="Salamov A."/>
            <person name="Andreopoulos B."/>
            <person name="Baker S."/>
            <person name="Barry K."/>
            <person name="Bills G."/>
            <person name="Bluhm B."/>
            <person name="Cannon C."/>
            <person name="Castanera R."/>
            <person name="Culley D."/>
            <person name="Daum C."/>
            <person name="Ezra D."/>
            <person name="Gonzalez J."/>
            <person name="Henrissat B."/>
            <person name="Kuo A."/>
            <person name="Liang C."/>
            <person name="Lipzen A."/>
            <person name="Lutzoni F."/>
            <person name="Magnuson J."/>
            <person name="Mondo S."/>
            <person name="Nolan M."/>
            <person name="Ohm R."/>
            <person name="Pangilinan J."/>
            <person name="Park H.-J."/>
            <person name="Ramirez L."/>
            <person name="Alfaro M."/>
            <person name="Sun H."/>
            <person name="Tritt A."/>
            <person name="Yoshinaga Y."/>
            <person name="Zwiers L.-H."/>
            <person name="Turgeon B."/>
            <person name="Goodwin S."/>
            <person name="Spatafora J."/>
            <person name="Crous P."/>
            <person name="Grigoriev I."/>
        </authorList>
    </citation>
    <scope>NUCLEOTIDE SEQUENCE</scope>
    <source>
        <strain evidence="2">CBS 121167</strain>
    </source>
</reference>